<name>A0ABQ3NLW0_STRVG</name>
<organism evidence="3 4">
    <name type="scientific">Streptomyces virginiae</name>
    <name type="common">Streptomyces cinnamonensis</name>
    <dbReference type="NCBI Taxonomy" id="1961"/>
    <lineage>
        <taxon>Bacteria</taxon>
        <taxon>Bacillati</taxon>
        <taxon>Actinomycetota</taxon>
        <taxon>Actinomycetes</taxon>
        <taxon>Kitasatosporales</taxon>
        <taxon>Streptomycetaceae</taxon>
        <taxon>Streptomyces</taxon>
    </lineage>
</organism>
<dbReference type="EMBL" id="BNDV01000008">
    <property type="protein sequence ID" value="GHI13742.1"/>
    <property type="molecule type" value="Genomic_DNA"/>
</dbReference>
<dbReference type="Pfam" id="PF03364">
    <property type="entry name" value="Polyketide_cyc"/>
    <property type="match status" value="1"/>
</dbReference>
<dbReference type="PANTHER" id="PTHR33824:SF7">
    <property type="entry name" value="POLYKETIDE CYCLASE_DEHYDRASE AND LIPID TRANSPORT SUPERFAMILY PROTEIN"/>
    <property type="match status" value="1"/>
</dbReference>
<dbReference type="GeneID" id="86952796"/>
<dbReference type="RefSeq" id="WP_125538804.1">
    <property type="nucleotide sequence ID" value="NZ_BMRU01000002.1"/>
</dbReference>
<proteinExistence type="predicted"/>
<comment type="caution">
    <text evidence="3">The sequence shown here is derived from an EMBL/GenBank/DDBJ whole genome shotgun (WGS) entry which is preliminary data.</text>
</comment>
<dbReference type="Proteomes" id="UP000660554">
    <property type="component" value="Unassembled WGS sequence"/>
</dbReference>
<accession>A0ABQ3NLW0</accession>
<evidence type="ECO:0000313" key="3">
    <source>
        <dbReference type="EMBL" id="GHI13742.1"/>
    </source>
</evidence>
<dbReference type="InterPro" id="IPR023393">
    <property type="entry name" value="START-like_dom_sf"/>
</dbReference>
<gene>
    <name evidence="3" type="ORF">Scinn_32050</name>
</gene>
<dbReference type="Gene3D" id="3.30.530.20">
    <property type="match status" value="1"/>
</dbReference>
<evidence type="ECO:0000259" key="2">
    <source>
        <dbReference type="Pfam" id="PF03364"/>
    </source>
</evidence>
<feature type="compositionally biased region" description="Acidic residues" evidence="1">
    <location>
        <begin position="276"/>
        <end position="357"/>
    </location>
</feature>
<evidence type="ECO:0000313" key="4">
    <source>
        <dbReference type="Proteomes" id="UP000660554"/>
    </source>
</evidence>
<feature type="region of interest" description="Disordered" evidence="1">
    <location>
        <begin position="276"/>
        <end position="371"/>
    </location>
</feature>
<reference evidence="4" key="1">
    <citation type="submission" date="2020-09" db="EMBL/GenBank/DDBJ databases">
        <title>Whole genome shotgun sequence of Streptomyces cinnamonensis NBRC 15873.</title>
        <authorList>
            <person name="Komaki H."/>
            <person name="Tamura T."/>
        </authorList>
    </citation>
    <scope>NUCLEOTIDE SEQUENCE [LARGE SCALE GENOMIC DNA]</scope>
    <source>
        <strain evidence="4">NBRC 15873</strain>
    </source>
</reference>
<keyword evidence="4" id="KW-1185">Reference proteome</keyword>
<sequence length="371" mass="40612">MATTQQGSKDGSKDGQSGFDKLLGELGNFVSAQAEDLADKAVDKVGDLTDRLSDVAENGGSLAGIGGRLLEGDSPVKAVLGQTVSGLKDKVSETAGNLFGGKSKGKGRKGGTKAMHIMETMDVGLPLRTVYDHWTQYENFSSFTKGVRSVSRNDDTTSDWKVKVGPSTRSWKATVQEQVPDDRIVWSSEGAKGTTRGCVSFHELAPSLTRIVLVVEYYPAGFFEKTGNIWRAQGRRMRLDLKNFNRFVSLSNDEPEGWRGEIQDGEVVVTHEEALEEEAAAEEEGEEGEEAGAAEEDAYPEGEEEADQDADEDEDAYADEEEYEGEEEEGEEGDEPDEGGDAYEDEVEDEGEDEEEEAPPRRSRRRTRARA</sequence>
<dbReference type="PANTHER" id="PTHR33824">
    <property type="entry name" value="POLYKETIDE CYCLASE/DEHYDRASE AND LIPID TRANSPORT SUPERFAMILY PROTEIN"/>
    <property type="match status" value="1"/>
</dbReference>
<dbReference type="SUPFAM" id="SSF55961">
    <property type="entry name" value="Bet v1-like"/>
    <property type="match status" value="1"/>
</dbReference>
<protein>
    <recommendedName>
        <fullName evidence="2">Coenzyme Q-binding protein COQ10 START domain-containing protein</fullName>
    </recommendedName>
</protein>
<dbReference type="InterPro" id="IPR047137">
    <property type="entry name" value="ORF3"/>
</dbReference>
<feature type="domain" description="Coenzyme Q-binding protein COQ10 START" evidence="2">
    <location>
        <begin position="123"/>
        <end position="243"/>
    </location>
</feature>
<dbReference type="CDD" id="cd07817">
    <property type="entry name" value="SRPBCC_8"/>
    <property type="match status" value="1"/>
</dbReference>
<feature type="compositionally biased region" description="Basic residues" evidence="1">
    <location>
        <begin position="361"/>
        <end position="371"/>
    </location>
</feature>
<dbReference type="InterPro" id="IPR005031">
    <property type="entry name" value="COQ10_START"/>
</dbReference>
<evidence type="ECO:0000256" key="1">
    <source>
        <dbReference type="SAM" id="MobiDB-lite"/>
    </source>
</evidence>